<sequence length="75" mass="8064">MCTGAESRGNINGEAVIPKVGGDYEGNRMRTIEDGERERGCCNCGTFIQGLLQRLHHLLTALNLSISASEVGELT</sequence>
<keyword evidence="2" id="KW-1185">Reference proteome</keyword>
<organism evidence="1 2">
    <name type="scientific">Vigna unguiculata</name>
    <name type="common">Cowpea</name>
    <dbReference type="NCBI Taxonomy" id="3917"/>
    <lineage>
        <taxon>Eukaryota</taxon>
        <taxon>Viridiplantae</taxon>
        <taxon>Streptophyta</taxon>
        <taxon>Embryophyta</taxon>
        <taxon>Tracheophyta</taxon>
        <taxon>Spermatophyta</taxon>
        <taxon>Magnoliopsida</taxon>
        <taxon>eudicotyledons</taxon>
        <taxon>Gunneridae</taxon>
        <taxon>Pentapetalae</taxon>
        <taxon>rosids</taxon>
        <taxon>fabids</taxon>
        <taxon>Fabales</taxon>
        <taxon>Fabaceae</taxon>
        <taxon>Papilionoideae</taxon>
        <taxon>50 kb inversion clade</taxon>
        <taxon>NPAAA clade</taxon>
        <taxon>indigoferoid/millettioid clade</taxon>
        <taxon>Phaseoleae</taxon>
        <taxon>Vigna</taxon>
    </lineage>
</organism>
<evidence type="ECO:0000313" key="2">
    <source>
        <dbReference type="Proteomes" id="UP000501690"/>
    </source>
</evidence>
<evidence type="ECO:0000313" key="1">
    <source>
        <dbReference type="EMBL" id="QCE03122.1"/>
    </source>
</evidence>
<gene>
    <name evidence="1" type="ORF">DEO72_LG8g1143</name>
</gene>
<dbReference type="EMBL" id="CP039352">
    <property type="protein sequence ID" value="QCE03122.1"/>
    <property type="molecule type" value="Genomic_DNA"/>
</dbReference>
<accession>A0A4D6MRA1</accession>
<dbReference type="Proteomes" id="UP000501690">
    <property type="component" value="Linkage Group LG8"/>
</dbReference>
<protein>
    <submittedName>
        <fullName evidence="1">Uncharacterized protein</fullName>
    </submittedName>
</protein>
<proteinExistence type="predicted"/>
<dbReference type="AlphaFoldDB" id="A0A4D6MRA1"/>
<reference evidence="1 2" key="1">
    <citation type="submission" date="2019-04" db="EMBL/GenBank/DDBJ databases">
        <title>An improved genome assembly and genetic linkage map for asparagus bean, Vigna unguiculata ssp. sesquipedialis.</title>
        <authorList>
            <person name="Xia Q."/>
            <person name="Zhang R."/>
            <person name="Dong Y."/>
        </authorList>
    </citation>
    <scope>NUCLEOTIDE SEQUENCE [LARGE SCALE GENOMIC DNA]</scope>
    <source>
        <tissue evidence="1">Leaf</tissue>
    </source>
</reference>
<name>A0A4D6MRA1_VIGUN</name>